<dbReference type="Gene3D" id="1.10.357.10">
    <property type="entry name" value="Tetracycline Repressor, domain 2"/>
    <property type="match status" value="1"/>
</dbReference>
<keyword evidence="2 4" id="KW-0238">DNA-binding</keyword>
<proteinExistence type="predicted"/>
<gene>
    <name evidence="6" type="ORF">ACFFH7_29000</name>
</gene>
<organism evidence="6 7">
    <name type="scientific">Kutzneria chonburiensis</name>
    <dbReference type="NCBI Taxonomy" id="1483604"/>
    <lineage>
        <taxon>Bacteria</taxon>
        <taxon>Bacillati</taxon>
        <taxon>Actinomycetota</taxon>
        <taxon>Actinomycetes</taxon>
        <taxon>Pseudonocardiales</taxon>
        <taxon>Pseudonocardiaceae</taxon>
        <taxon>Kutzneria</taxon>
    </lineage>
</organism>
<dbReference type="PROSITE" id="PS50977">
    <property type="entry name" value="HTH_TETR_2"/>
    <property type="match status" value="1"/>
</dbReference>
<evidence type="ECO:0000256" key="2">
    <source>
        <dbReference type="ARBA" id="ARBA00023125"/>
    </source>
</evidence>
<feature type="DNA-binding region" description="H-T-H motif" evidence="4">
    <location>
        <begin position="34"/>
        <end position="53"/>
    </location>
</feature>
<evidence type="ECO:0000256" key="4">
    <source>
        <dbReference type="PROSITE-ProRule" id="PRU00335"/>
    </source>
</evidence>
<keyword evidence="3" id="KW-0804">Transcription</keyword>
<accession>A0ABV6MZ42</accession>
<keyword evidence="7" id="KW-1185">Reference proteome</keyword>
<dbReference type="PRINTS" id="PR00455">
    <property type="entry name" value="HTHTETR"/>
</dbReference>
<sequence>MPRLTRAESQTRNREQVLAAARELFLRDGYRATSLAAVADAAGFSTGVVYSNFSGKPELALLVVQGLQAEHTEAVRGALDHARTPEALARGLRDWAEAAFASGWPRFELEFALDTRSDPQTVEFFVERQRYGANLVAGIIRERLPAELTAVLPLDAIADAVIDLLIGFAIRRIIDPAAPLDRVEHLLRATLAFQI</sequence>
<dbReference type="Proteomes" id="UP001589810">
    <property type="component" value="Unassembled WGS sequence"/>
</dbReference>
<evidence type="ECO:0000313" key="6">
    <source>
        <dbReference type="EMBL" id="MFC0545583.1"/>
    </source>
</evidence>
<evidence type="ECO:0000259" key="5">
    <source>
        <dbReference type="PROSITE" id="PS50977"/>
    </source>
</evidence>
<dbReference type="RefSeq" id="WP_273944179.1">
    <property type="nucleotide sequence ID" value="NZ_CP097263.1"/>
</dbReference>
<comment type="caution">
    <text evidence="6">The sequence shown here is derived from an EMBL/GenBank/DDBJ whole genome shotgun (WGS) entry which is preliminary data.</text>
</comment>
<dbReference type="EMBL" id="JBHLUD010000009">
    <property type="protein sequence ID" value="MFC0545583.1"/>
    <property type="molecule type" value="Genomic_DNA"/>
</dbReference>
<dbReference type="PANTHER" id="PTHR30055:SF234">
    <property type="entry name" value="HTH-TYPE TRANSCRIPTIONAL REGULATOR BETI"/>
    <property type="match status" value="1"/>
</dbReference>
<dbReference type="InterPro" id="IPR050109">
    <property type="entry name" value="HTH-type_TetR-like_transc_reg"/>
</dbReference>
<keyword evidence="1" id="KW-0805">Transcription regulation</keyword>
<dbReference type="Pfam" id="PF00440">
    <property type="entry name" value="TetR_N"/>
    <property type="match status" value="1"/>
</dbReference>
<evidence type="ECO:0000256" key="1">
    <source>
        <dbReference type="ARBA" id="ARBA00023015"/>
    </source>
</evidence>
<feature type="domain" description="HTH tetR-type" evidence="5">
    <location>
        <begin position="11"/>
        <end position="71"/>
    </location>
</feature>
<evidence type="ECO:0000313" key="7">
    <source>
        <dbReference type="Proteomes" id="UP001589810"/>
    </source>
</evidence>
<dbReference type="InterPro" id="IPR009057">
    <property type="entry name" value="Homeodomain-like_sf"/>
</dbReference>
<dbReference type="SUPFAM" id="SSF46689">
    <property type="entry name" value="Homeodomain-like"/>
    <property type="match status" value="1"/>
</dbReference>
<evidence type="ECO:0000256" key="3">
    <source>
        <dbReference type="ARBA" id="ARBA00023163"/>
    </source>
</evidence>
<dbReference type="PANTHER" id="PTHR30055">
    <property type="entry name" value="HTH-TYPE TRANSCRIPTIONAL REGULATOR RUTR"/>
    <property type="match status" value="1"/>
</dbReference>
<dbReference type="InterPro" id="IPR001647">
    <property type="entry name" value="HTH_TetR"/>
</dbReference>
<protein>
    <submittedName>
        <fullName evidence="6">TetR/AcrR family transcriptional regulator</fullName>
    </submittedName>
</protein>
<reference evidence="6 7" key="1">
    <citation type="submission" date="2024-09" db="EMBL/GenBank/DDBJ databases">
        <authorList>
            <person name="Sun Q."/>
            <person name="Mori K."/>
        </authorList>
    </citation>
    <scope>NUCLEOTIDE SEQUENCE [LARGE SCALE GENOMIC DNA]</scope>
    <source>
        <strain evidence="6 7">TBRC 1432</strain>
    </source>
</reference>
<name>A0ABV6MZ42_9PSEU</name>